<dbReference type="EMBL" id="LAZR01018325">
    <property type="protein sequence ID" value="KKL96833.1"/>
    <property type="molecule type" value="Genomic_DNA"/>
</dbReference>
<name>A0A0F9GDJ0_9ZZZZ</name>
<reference evidence="1" key="1">
    <citation type="journal article" date="2015" name="Nature">
        <title>Complex archaea that bridge the gap between prokaryotes and eukaryotes.</title>
        <authorList>
            <person name="Spang A."/>
            <person name="Saw J.H."/>
            <person name="Jorgensen S.L."/>
            <person name="Zaremba-Niedzwiedzka K."/>
            <person name="Martijn J."/>
            <person name="Lind A.E."/>
            <person name="van Eijk R."/>
            <person name="Schleper C."/>
            <person name="Guy L."/>
            <person name="Ettema T.J."/>
        </authorList>
    </citation>
    <scope>NUCLEOTIDE SEQUENCE</scope>
</reference>
<dbReference type="AlphaFoldDB" id="A0A0F9GDJ0"/>
<accession>A0A0F9GDJ0</accession>
<evidence type="ECO:0000313" key="1">
    <source>
        <dbReference type="EMBL" id="KKL96833.1"/>
    </source>
</evidence>
<proteinExistence type="predicted"/>
<organism evidence="1">
    <name type="scientific">marine sediment metagenome</name>
    <dbReference type="NCBI Taxonomy" id="412755"/>
    <lineage>
        <taxon>unclassified sequences</taxon>
        <taxon>metagenomes</taxon>
        <taxon>ecological metagenomes</taxon>
    </lineage>
</organism>
<protein>
    <submittedName>
        <fullName evidence="1">Uncharacterized protein</fullName>
    </submittedName>
</protein>
<gene>
    <name evidence="1" type="ORF">LCGC14_1840550</name>
</gene>
<sequence>MNKESELSQMEETKKAENICGCGCGCIGVNTKSVDIESTNKEDTSS</sequence>
<comment type="caution">
    <text evidence="1">The sequence shown here is derived from an EMBL/GenBank/DDBJ whole genome shotgun (WGS) entry which is preliminary data.</text>
</comment>